<evidence type="ECO:0000313" key="2">
    <source>
        <dbReference type="Proteomes" id="UP001341444"/>
    </source>
</evidence>
<accession>A0ABU6MGD7</accession>
<gene>
    <name evidence="1" type="ORF">P4T90_10765</name>
</gene>
<organism evidence="1 2">
    <name type="scientific">Heyndrickxia acidicola</name>
    <dbReference type="NCBI Taxonomy" id="209389"/>
    <lineage>
        <taxon>Bacteria</taxon>
        <taxon>Bacillati</taxon>
        <taxon>Bacillota</taxon>
        <taxon>Bacilli</taxon>
        <taxon>Bacillales</taxon>
        <taxon>Bacillaceae</taxon>
        <taxon>Heyndrickxia</taxon>
    </lineage>
</organism>
<keyword evidence="2" id="KW-1185">Reference proteome</keyword>
<comment type="caution">
    <text evidence="1">The sequence shown here is derived from an EMBL/GenBank/DDBJ whole genome shotgun (WGS) entry which is preliminary data.</text>
</comment>
<evidence type="ECO:0000313" key="1">
    <source>
        <dbReference type="EMBL" id="MED1203555.1"/>
    </source>
</evidence>
<proteinExistence type="predicted"/>
<name>A0ABU6MGD7_9BACI</name>
<reference evidence="1 2" key="1">
    <citation type="submission" date="2023-03" db="EMBL/GenBank/DDBJ databases">
        <title>Bacillus Genome Sequencing.</title>
        <authorList>
            <person name="Dunlap C."/>
        </authorList>
    </citation>
    <scope>NUCLEOTIDE SEQUENCE [LARGE SCALE GENOMIC DNA]</scope>
    <source>
        <strain evidence="1 2">B-23453</strain>
    </source>
</reference>
<dbReference type="Proteomes" id="UP001341444">
    <property type="component" value="Unassembled WGS sequence"/>
</dbReference>
<dbReference type="EMBL" id="JARMAB010000013">
    <property type="protein sequence ID" value="MED1203555.1"/>
    <property type="molecule type" value="Genomic_DNA"/>
</dbReference>
<protein>
    <submittedName>
        <fullName evidence="1">Uncharacterized protein</fullName>
    </submittedName>
</protein>
<dbReference type="RefSeq" id="WP_157090823.1">
    <property type="nucleotide sequence ID" value="NZ_JARMAB010000013.1"/>
</dbReference>
<sequence length="58" mass="6709">MFNIKETLVELLYGFDDISMSDILTRGKFNPIGVKEIREKRIEKYTPFTPGRKGKCLA</sequence>